<sequence>MSLKSVFHEDQRLVILRTLADDMAGLQANESVLQTVLKAYGHDISRVLVVSHMKYLEELDLLSLNDISGILIATLKSRGEDVAAGRATVPGVKRPRAR</sequence>
<evidence type="ECO:0008006" key="3">
    <source>
        <dbReference type="Google" id="ProtNLM"/>
    </source>
</evidence>
<gene>
    <name evidence="1" type="ORF">GZ78_04080</name>
</gene>
<dbReference type="RefSeq" id="WP_152558533.1">
    <property type="nucleotide sequence ID" value="NZ_JOKH01000001.1"/>
</dbReference>
<reference evidence="1 2" key="1">
    <citation type="submission" date="2014-06" db="EMBL/GenBank/DDBJ databases">
        <title>Whole Genome Sequences of Three Symbiotic Endozoicomonas Bacteria.</title>
        <authorList>
            <person name="Neave M.J."/>
            <person name="Apprill A."/>
            <person name="Voolstra C.R."/>
        </authorList>
    </citation>
    <scope>NUCLEOTIDE SEQUENCE [LARGE SCALE GENOMIC DNA]</scope>
    <source>
        <strain evidence="1 2">DSM 25634</strain>
    </source>
</reference>
<keyword evidence="2" id="KW-1185">Reference proteome</keyword>
<protein>
    <recommendedName>
        <fullName evidence="3">ArsR family transcriptional regulator</fullName>
    </recommendedName>
</protein>
<dbReference type="EMBL" id="JOKH01000001">
    <property type="protein sequence ID" value="KEQ19181.1"/>
    <property type="molecule type" value="Genomic_DNA"/>
</dbReference>
<dbReference type="Proteomes" id="UP000028073">
    <property type="component" value="Unassembled WGS sequence"/>
</dbReference>
<dbReference type="AlphaFoldDB" id="A0A081NL58"/>
<evidence type="ECO:0000313" key="1">
    <source>
        <dbReference type="EMBL" id="KEQ19181.1"/>
    </source>
</evidence>
<accession>A0A081NL58</accession>
<organism evidence="1 2">
    <name type="scientific">Endozoicomonas numazuensis</name>
    <dbReference type="NCBI Taxonomy" id="1137799"/>
    <lineage>
        <taxon>Bacteria</taxon>
        <taxon>Pseudomonadati</taxon>
        <taxon>Pseudomonadota</taxon>
        <taxon>Gammaproteobacteria</taxon>
        <taxon>Oceanospirillales</taxon>
        <taxon>Endozoicomonadaceae</taxon>
        <taxon>Endozoicomonas</taxon>
    </lineage>
</organism>
<name>A0A081NL58_9GAMM</name>
<dbReference type="eggNOG" id="COG0640">
    <property type="taxonomic scope" value="Bacteria"/>
</dbReference>
<proteinExistence type="predicted"/>
<evidence type="ECO:0000313" key="2">
    <source>
        <dbReference type="Proteomes" id="UP000028073"/>
    </source>
</evidence>
<dbReference type="STRING" id="1137799.GZ78_04080"/>
<comment type="caution">
    <text evidence="1">The sequence shown here is derived from an EMBL/GenBank/DDBJ whole genome shotgun (WGS) entry which is preliminary data.</text>
</comment>